<protein>
    <recommendedName>
        <fullName evidence="3">Phage protein</fullName>
    </recommendedName>
</protein>
<sequence length="61" mass="7060">MDCGDTILYRGKQYVVVHIFNDGFIEIGIPQFNNWLSVETIPITKVEHIIARSKKQKTILK</sequence>
<dbReference type="Proteomes" id="UP001589609">
    <property type="component" value="Unassembled WGS sequence"/>
</dbReference>
<accession>A0ABV5WKC3</accession>
<evidence type="ECO:0000313" key="1">
    <source>
        <dbReference type="EMBL" id="MFB9760852.1"/>
    </source>
</evidence>
<evidence type="ECO:0000313" key="2">
    <source>
        <dbReference type="Proteomes" id="UP001589609"/>
    </source>
</evidence>
<evidence type="ECO:0008006" key="3">
    <source>
        <dbReference type="Google" id="ProtNLM"/>
    </source>
</evidence>
<proteinExistence type="predicted"/>
<keyword evidence="2" id="KW-1185">Reference proteome</keyword>
<name>A0ABV5WKC3_9BACI</name>
<dbReference type="EMBL" id="JBHMAF010000171">
    <property type="protein sequence ID" value="MFB9760852.1"/>
    <property type="molecule type" value="Genomic_DNA"/>
</dbReference>
<dbReference type="RefSeq" id="WP_379951128.1">
    <property type="nucleotide sequence ID" value="NZ_JBHMAF010000171.1"/>
</dbReference>
<gene>
    <name evidence="1" type="ORF">ACFFMS_21500</name>
</gene>
<reference evidence="1 2" key="1">
    <citation type="submission" date="2024-09" db="EMBL/GenBank/DDBJ databases">
        <authorList>
            <person name="Sun Q."/>
            <person name="Mori K."/>
        </authorList>
    </citation>
    <scope>NUCLEOTIDE SEQUENCE [LARGE SCALE GENOMIC DNA]</scope>
    <source>
        <strain evidence="1 2">JCM 11201</strain>
    </source>
</reference>
<organism evidence="1 2">
    <name type="scientific">Ectobacillus funiculus</name>
    <dbReference type="NCBI Taxonomy" id="137993"/>
    <lineage>
        <taxon>Bacteria</taxon>
        <taxon>Bacillati</taxon>
        <taxon>Bacillota</taxon>
        <taxon>Bacilli</taxon>
        <taxon>Bacillales</taxon>
        <taxon>Bacillaceae</taxon>
        <taxon>Ectobacillus</taxon>
    </lineage>
</organism>
<comment type="caution">
    <text evidence="1">The sequence shown here is derived from an EMBL/GenBank/DDBJ whole genome shotgun (WGS) entry which is preliminary data.</text>
</comment>